<name>A0A9R1WN32_LACSA</name>
<proteinExistence type="predicted"/>
<accession>A0A9R1WN32</accession>
<dbReference type="AlphaFoldDB" id="A0A9R1WN32"/>
<keyword evidence="2" id="KW-1185">Reference proteome</keyword>
<dbReference type="InterPro" id="IPR025886">
    <property type="entry name" value="PP2-like"/>
</dbReference>
<sequence length="84" mass="9606">MRGIGMFSKVGFANWDVPSLSKENGSEQRDDGWFEIEIREYFNGGGDTTELELHVVKVNEGNLKTGLVIHGIEFRPKKFDMTWL</sequence>
<organism evidence="1 2">
    <name type="scientific">Lactuca sativa</name>
    <name type="common">Garden lettuce</name>
    <dbReference type="NCBI Taxonomy" id="4236"/>
    <lineage>
        <taxon>Eukaryota</taxon>
        <taxon>Viridiplantae</taxon>
        <taxon>Streptophyta</taxon>
        <taxon>Embryophyta</taxon>
        <taxon>Tracheophyta</taxon>
        <taxon>Spermatophyta</taxon>
        <taxon>Magnoliopsida</taxon>
        <taxon>eudicotyledons</taxon>
        <taxon>Gunneridae</taxon>
        <taxon>Pentapetalae</taxon>
        <taxon>asterids</taxon>
        <taxon>campanulids</taxon>
        <taxon>Asterales</taxon>
        <taxon>Asteraceae</taxon>
        <taxon>Cichorioideae</taxon>
        <taxon>Cichorieae</taxon>
        <taxon>Lactucinae</taxon>
        <taxon>Lactuca</taxon>
    </lineage>
</organism>
<reference evidence="1 2" key="1">
    <citation type="journal article" date="2017" name="Nat. Commun.">
        <title>Genome assembly with in vitro proximity ligation data and whole-genome triplication in lettuce.</title>
        <authorList>
            <person name="Reyes-Chin-Wo S."/>
            <person name="Wang Z."/>
            <person name="Yang X."/>
            <person name="Kozik A."/>
            <person name="Arikit S."/>
            <person name="Song C."/>
            <person name="Xia L."/>
            <person name="Froenicke L."/>
            <person name="Lavelle D.O."/>
            <person name="Truco M.J."/>
            <person name="Xia R."/>
            <person name="Zhu S."/>
            <person name="Xu C."/>
            <person name="Xu H."/>
            <person name="Xu X."/>
            <person name="Cox K."/>
            <person name="Korf I."/>
            <person name="Meyers B.C."/>
            <person name="Michelmore R.W."/>
        </authorList>
    </citation>
    <scope>NUCLEOTIDE SEQUENCE [LARGE SCALE GENOMIC DNA]</scope>
    <source>
        <strain evidence="2">cv. Salinas</strain>
        <tissue evidence="1">Seedlings</tissue>
    </source>
</reference>
<evidence type="ECO:0000313" key="2">
    <source>
        <dbReference type="Proteomes" id="UP000235145"/>
    </source>
</evidence>
<dbReference type="EMBL" id="NBSK02000001">
    <property type="protein sequence ID" value="KAJ0228466.1"/>
    <property type="molecule type" value="Genomic_DNA"/>
</dbReference>
<evidence type="ECO:0000313" key="1">
    <source>
        <dbReference type="EMBL" id="KAJ0228466.1"/>
    </source>
</evidence>
<gene>
    <name evidence="1" type="ORF">LSAT_V11C100006700</name>
</gene>
<dbReference type="Pfam" id="PF14299">
    <property type="entry name" value="PP2"/>
    <property type="match status" value="1"/>
</dbReference>
<protein>
    <submittedName>
        <fullName evidence="1">Uncharacterized protein</fullName>
    </submittedName>
</protein>
<comment type="caution">
    <text evidence="1">The sequence shown here is derived from an EMBL/GenBank/DDBJ whole genome shotgun (WGS) entry which is preliminary data.</text>
</comment>
<dbReference type="Proteomes" id="UP000235145">
    <property type="component" value="Unassembled WGS sequence"/>
</dbReference>